<organism evidence="2 3">
    <name type="scientific">Ensete ventricosum</name>
    <name type="common">Abyssinian banana</name>
    <name type="synonym">Musa ensete</name>
    <dbReference type="NCBI Taxonomy" id="4639"/>
    <lineage>
        <taxon>Eukaryota</taxon>
        <taxon>Viridiplantae</taxon>
        <taxon>Streptophyta</taxon>
        <taxon>Embryophyta</taxon>
        <taxon>Tracheophyta</taxon>
        <taxon>Spermatophyta</taxon>
        <taxon>Magnoliopsida</taxon>
        <taxon>Liliopsida</taxon>
        <taxon>Zingiberales</taxon>
        <taxon>Musaceae</taxon>
        <taxon>Ensete</taxon>
    </lineage>
</organism>
<gene>
    <name evidence="2" type="ORF">B296_00042530</name>
</gene>
<proteinExistence type="predicted"/>
<accession>A0A426XPU9</accession>
<keyword evidence="1" id="KW-0732">Signal</keyword>
<reference evidence="2 3" key="1">
    <citation type="journal article" date="2014" name="Agronomy (Basel)">
        <title>A Draft Genome Sequence for Ensete ventricosum, the Drought-Tolerant Tree Against Hunger.</title>
        <authorList>
            <person name="Harrison J."/>
            <person name="Moore K.A."/>
            <person name="Paszkiewicz K."/>
            <person name="Jones T."/>
            <person name="Grant M."/>
            <person name="Ambacheew D."/>
            <person name="Muzemil S."/>
            <person name="Studholme D.J."/>
        </authorList>
    </citation>
    <scope>NUCLEOTIDE SEQUENCE [LARGE SCALE GENOMIC DNA]</scope>
</reference>
<dbReference type="EMBL" id="AMZH03018525">
    <property type="protein sequence ID" value="RRT41498.1"/>
    <property type="molecule type" value="Genomic_DNA"/>
</dbReference>
<sequence length="54" mass="6026">MTTMAAMVSSVQILSLAASQQCCRHPWPLLMQQRLLVKCSSAAKSHRFDPLCIH</sequence>
<evidence type="ECO:0000313" key="2">
    <source>
        <dbReference type="EMBL" id="RRT41498.1"/>
    </source>
</evidence>
<dbReference type="Proteomes" id="UP000287651">
    <property type="component" value="Unassembled WGS sequence"/>
</dbReference>
<feature type="signal peptide" evidence="1">
    <location>
        <begin position="1"/>
        <end position="19"/>
    </location>
</feature>
<protein>
    <submittedName>
        <fullName evidence="2">Uncharacterized protein</fullName>
    </submittedName>
</protein>
<feature type="chain" id="PRO_5019424144" evidence="1">
    <location>
        <begin position="20"/>
        <end position="54"/>
    </location>
</feature>
<comment type="caution">
    <text evidence="2">The sequence shown here is derived from an EMBL/GenBank/DDBJ whole genome shotgun (WGS) entry which is preliminary data.</text>
</comment>
<evidence type="ECO:0000256" key="1">
    <source>
        <dbReference type="SAM" id="SignalP"/>
    </source>
</evidence>
<name>A0A426XPU9_ENSVE</name>
<dbReference type="AlphaFoldDB" id="A0A426XPU9"/>
<evidence type="ECO:0000313" key="3">
    <source>
        <dbReference type="Proteomes" id="UP000287651"/>
    </source>
</evidence>